<keyword evidence="4" id="KW-1185">Reference proteome</keyword>
<dbReference type="Proteomes" id="UP001189429">
    <property type="component" value="Unassembled WGS sequence"/>
</dbReference>
<feature type="chain" id="PRO_5045430399" description="Secreted protein" evidence="2">
    <location>
        <begin position="24"/>
        <end position="173"/>
    </location>
</feature>
<evidence type="ECO:0000313" key="3">
    <source>
        <dbReference type="EMBL" id="CAK0818358.1"/>
    </source>
</evidence>
<reference evidence="3" key="1">
    <citation type="submission" date="2023-10" db="EMBL/GenBank/DDBJ databases">
        <authorList>
            <person name="Chen Y."/>
            <person name="Shah S."/>
            <person name="Dougan E. K."/>
            <person name="Thang M."/>
            <person name="Chan C."/>
        </authorList>
    </citation>
    <scope>NUCLEOTIDE SEQUENCE [LARGE SCALE GENOMIC DNA]</scope>
</reference>
<evidence type="ECO:0000256" key="2">
    <source>
        <dbReference type="SAM" id="SignalP"/>
    </source>
</evidence>
<feature type="signal peptide" evidence="2">
    <location>
        <begin position="1"/>
        <end position="23"/>
    </location>
</feature>
<evidence type="ECO:0000313" key="4">
    <source>
        <dbReference type="Proteomes" id="UP001189429"/>
    </source>
</evidence>
<organism evidence="3 4">
    <name type="scientific">Prorocentrum cordatum</name>
    <dbReference type="NCBI Taxonomy" id="2364126"/>
    <lineage>
        <taxon>Eukaryota</taxon>
        <taxon>Sar</taxon>
        <taxon>Alveolata</taxon>
        <taxon>Dinophyceae</taxon>
        <taxon>Prorocentrales</taxon>
        <taxon>Prorocentraceae</taxon>
        <taxon>Prorocentrum</taxon>
    </lineage>
</organism>
<feature type="region of interest" description="Disordered" evidence="1">
    <location>
        <begin position="141"/>
        <end position="173"/>
    </location>
</feature>
<evidence type="ECO:0000256" key="1">
    <source>
        <dbReference type="SAM" id="MobiDB-lite"/>
    </source>
</evidence>
<name>A0ABN9RIB4_9DINO</name>
<gene>
    <name evidence="3" type="ORF">PCOR1329_LOCUS20684</name>
</gene>
<accession>A0ABN9RIB4</accession>
<dbReference type="EMBL" id="CAUYUJ010006711">
    <property type="protein sequence ID" value="CAK0818358.1"/>
    <property type="molecule type" value="Genomic_DNA"/>
</dbReference>
<protein>
    <recommendedName>
        <fullName evidence="5">Secreted protein</fullName>
    </recommendedName>
</protein>
<proteinExistence type="predicted"/>
<keyword evidence="2" id="KW-0732">Signal</keyword>
<feature type="compositionally biased region" description="Polar residues" evidence="1">
    <location>
        <begin position="162"/>
        <end position="173"/>
    </location>
</feature>
<evidence type="ECO:0008006" key="5">
    <source>
        <dbReference type="Google" id="ProtNLM"/>
    </source>
</evidence>
<sequence>MGSKFVMLMISMVCLHSCLSVNAKTVCGRRRAAPAVQQAKRDTPERIAADEDARSLTSTMQDMIPPWNLQEAAKNRAQALADWMTWCVPYVTAEIQTHPEIYGPLANSPGEIKRLAEEICARAHRRKLHEVARAHRRQAKRDLAARAGKGSAAQGTRAHASWLTTRSSGPMSC</sequence>
<comment type="caution">
    <text evidence="3">The sequence shown here is derived from an EMBL/GenBank/DDBJ whole genome shotgun (WGS) entry which is preliminary data.</text>
</comment>